<dbReference type="RefSeq" id="XP_031051841.1">
    <property type="nucleotide sequence ID" value="XM_031218445.1"/>
</dbReference>
<evidence type="ECO:0000256" key="1">
    <source>
        <dbReference type="SAM" id="MobiDB-lite"/>
    </source>
</evidence>
<feature type="compositionally biased region" description="Polar residues" evidence="1">
    <location>
        <begin position="70"/>
        <end position="79"/>
    </location>
</feature>
<dbReference type="GeneID" id="42042139"/>
<feature type="region of interest" description="Disordered" evidence="1">
    <location>
        <begin position="17"/>
        <end position="95"/>
    </location>
</feature>
<reference evidence="2" key="1">
    <citation type="submission" date="2011-11" db="EMBL/GenBank/DDBJ databases">
        <title>The Genome Sequence of Fusarium oxysporum II5.</title>
        <authorList>
            <consortium name="The Broad Institute Genome Sequencing Platform"/>
            <person name="Ma L.-J."/>
            <person name="Gale L.R."/>
            <person name="Schwartz D.C."/>
            <person name="Zhou S."/>
            <person name="Corby-Kistler H."/>
            <person name="Young S.K."/>
            <person name="Zeng Q."/>
            <person name="Gargeya S."/>
            <person name="Fitzgerald M."/>
            <person name="Haas B."/>
            <person name="Abouelleil A."/>
            <person name="Alvarado L."/>
            <person name="Arachchi H.M."/>
            <person name="Berlin A."/>
            <person name="Brown A."/>
            <person name="Chapman S.B."/>
            <person name="Chen Z."/>
            <person name="Dunbar C."/>
            <person name="Freedman E."/>
            <person name="Gearin G."/>
            <person name="Goldberg J."/>
            <person name="Griggs A."/>
            <person name="Gujja S."/>
            <person name="Heiman D."/>
            <person name="Howarth C."/>
            <person name="Larson L."/>
            <person name="Lui A."/>
            <person name="MacDonald P.J.P."/>
            <person name="Montmayeur A."/>
            <person name="Murphy C."/>
            <person name="Neiman D."/>
            <person name="Pearson M."/>
            <person name="Priest M."/>
            <person name="Roberts A."/>
            <person name="Saif S."/>
            <person name="Shea T."/>
            <person name="Shenoy N."/>
            <person name="Sisk P."/>
            <person name="Stolte C."/>
            <person name="Sykes S."/>
            <person name="Wortman J."/>
            <person name="Nusbaum C."/>
            <person name="Birren B."/>
        </authorList>
    </citation>
    <scope>NUCLEOTIDE SEQUENCE [LARGE SCALE GENOMIC DNA]</scope>
    <source>
        <strain evidence="2">54006</strain>
    </source>
</reference>
<feature type="compositionally biased region" description="Low complexity" evidence="1">
    <location>
        <begin position="44"/>
        <end position="60"/>
    </location>
</feature>
<feature type="non-terminal residue" evidence="2">
    <location>
        <position position="1"/>
    </location>
</feature>
<reference evidence="2" key="2">
    <citation type="submission" date="2014-03" db="EMBL/GenBank/DDBJ databases">
        <title>The Genome Annotation of Fusarium oxysporum II5.</title>
        <authorList>
            <consortium name="The Broad Institute Genomics Platform"/>
            <person name="Ma L.-J."/>
            <person name="Corby-Kistler H."/>
            <person name="Broz K."/>
            <person name="Gale L.R."/>
            <person name="Jonkers W."/>
            <person name="O'Donnell K."/>
            <person name="Ploetz R."/>
            <person name="Steinberg C."/>
            <person name="Schwartz D.C."/>
            <person name="VanEtten H."/>
            <person name="Zhou S."/>
            <person name="Young S.K."/>
            <person name="Zeng Q."/>
            <person name="Gargeya S."/>
            <person name="Fitzgerald M."/>
            <person name="Abouelleil A."/>
            <person name="Alvarado L."/>
            <person name="Chapman S.B."/>
            <person name="Gainer-Dewar J."/>
            <person name="Goldberg J."/>
            <person name="Griggs A."/>
            <person name="Gujja S."/>
            <person name="Hansen M."/>
            <person name="Howarth C."/>
            <person name="Imamovic A."/>
            <person name="Ireland A."/>
            <person name="Larimer J."/>
            <person name="McCowan C."/>
            <person name="Murphy C."/>
            <person name="Pearson M."/>
            <person name="Poon T.W."/>
            <person name="Priest M."/>
            <person name="Roberts A."/>
            <person name="Saif S."/>
            <person name="Shea T."/>
            <person name="Sykes S."/>
            <person name="Wortman J."/>
            <person name="Nusbaum C."/>
            <person name="Birren B."/>
        </authorList>
    </citation>
    <scope>NUCLEOTIDE SEQUENCE</scope>
    <source>
        <strain evidence="2">54006</strain>
    </source>
</reference>
<accession>X0J078</accession>
<sequence length="95" mass="10482">VKRTEKIGLKDFLYNRRVPGITSNRCPSGSDRQTNRSARPLALPSTSPTPGPGTRTTPRTKQSPEVIERAQSSRQGNQVHRTDSDPWAISGSRPE</sequence>
<proteinExistence type="predicted"/>
<evidence type="ECO:0000313" key="2">
    <source>
        <dbReference type="EMBL" id="EXL89751.1"/>
    </source>
</evidence>
<dbReference type="HOGENOM" id="CLU_2378371_0_0_1"/>
<dbReference type="AlphaFoldDB" id="X0J078"/>
<gene>
    <name evidence="2" type="ORF">FOIG_16964</name>
</gene>
<name>X0J078_FUSO5</name>
<organism evidence="2">
    <name type="scientific">Fusarium odoratissimum (strain NRRL 54006)</name>
    <dbReference type="NCBI Taxonomy" id="1089451"/>
    <lineage>
        <taxon>Eukaryota</taxon>
        <taxon>Fungi</taxon>
        <taxon>Dikarya</taxon>
        <taxon>Ascomycota</taxon>
        <taxon>Pezizomycotina</taxon>
        <taxon>Sordariomycetes</taxon>
        <taxon>Hypocreomycetidae</taxon>
        <taxon>Hypocreales</taxon>
        <taxon>Nectriaceae</taxon>
        <taxon>Fusarium</taxon>
        <taxon>Fusarium oxysporum species complex</taxon>
        <taxon>Fusarium oxysporum f. sp. cubense (strain race 4)</taxon>
    </lineage>
</organism>
<protein>
    <submittedName>
        <fullName evidence="2">Uncharacterized protein</fullName>
    </submittedName>
</protein>
<feature type="compositionally biased region" description="Polar residues" evidence="1">
    <location>
        <begin position="21"/>
        <end position="37"/>
    </location>
</feature>
<dbReference type="EMBL" id="KK036431">
    <property type="protein sequence ID" value="EXL89751.1"/>
    <property type="molecule type" value="Genomic_DNA"/>
</dbReference>
<dbReference type="VEuPathDB" id="FungiDB:FOIG_16964"/>
<dbReference type="Proteomes" id="UP000030685">
    <property type="component" value="Unassembled WGS sequence"/>
</dbReference>